<evidence type="ECO:0000313" key="7">
    <source>
        <dbReference type="EMBL" id="MET3793377.1"/>
    </source>
</evidence>
<dbReference type="InterPro" id="IPR036388">
    <property type="entry name" value="WH-like_DNA-bd_sf"/>
</dbReference>
<evidence type="ECO:0000313" key="8">
    <source>
        <dbReference type="Proteomes" id="UP001549076"/>
    </source>
</evidence>
<comment type="similarity">
    <text evidence="1">Belongs to the LysR transcriptional regulatory family.</text>
</comment>
<proteinExistence type="inferred from homology"/>
<keyword evidence="8" id="KW-1185">Reference proteome</keyword>
<dbReference type="Pfam" id="PF03466">
    <property type="entry name" value="LysR_substrate"/>
    <property type="match status" value="1"/>
</dbReference>
<dbReference type="PRINTS" id="PR00039">
    <property type="entry name" value="HTHLYSR"/>
</dbReference>
<comment type="caution">
    <text evidence="7">The sequence shown here is derived from an EMBL/GenBank/DDBJ whole genome shotgun (WGS) entry which is preliminary data.</text>
</comment>
<feature type="domain" description="HTH lysR-type" evidence="6">
    <location>
        <begin position="4"/>
        <end position="61"/>
    </location>
</feature>
<dbReference type="PANTHER" id="PTHR30346:SF26">
    <property type="entry name" value="HYDROGEN PEROXIDE-INDUCIBLE GENES ACTIVATOR"/>
    <property type="match status" value="1"/>
</dbReference>
<keyword evidence="4" id="KW-0010">Activator</keyword>
<reference evidence="7 8" key="1">
    <citation type="submission" date="2024-06" db="EMBL/GenBank/DDBJ databases">
        <title>Genomic Encyclopedia of Type Strains, Phase IV (KMG-IV): sequencing the most valuable type-strain genomes for metagenomic binning, comparative biology and taxonomic classification.</title>
        <authorList>
            <person name="Goeker M."/>
        </authorList>
    </citation>
    <scope>NUCLEOTIDE SEQUENCE [LARGE SCALE GENOMIC DNA]</scope>
    <source>
        <strain evidence="7 8">DSM 27865</strain>
    </source>
</reference>
<dbReference type="PROSITE" id="PS50931">
    <property type="entry name" value="HTH_LYSR"/>
    <property type="match status" value="1"/>
</dbReference>
<evidence type="ECO:0000256" key="1">
    <source>
        <dbReference type="ARBA" id="ARBA00009437"/>
    </source>
</evidence>
<protein>
    <submittedName>
        <fullName evidence="7">LysR family hydrogen peroxide-inducible transcriptional activator</fullName>
    </submittedName>
</protein>
<dbReference type="Pfam" id="PF00126">
    <property type="entry name" value="HTH_1"/>
    <property type="match status" value="1"/>
</dbReference>
<dbReference type="InterPro" id="IPR036390">
    <property type="entry name" value="WH_DNA-bd_sf"/>
</dbReference>
<evidence type="ECO:0000256" key="3">
    <source>
        <dbReference type="ARBA" id="ARBA00023125"/>
    </source>
</evidence>
<dbReference type="InterPro" id="IPR000847">
    <property type="entry name" value="LysR_HTH_N"/>
</dbReference>
<evidence type="ECO:0000256" key="5">
    <source>
        <dbReference type="ARBA" id="ARBA00023163"/>
    </source>
</evidence>
<dbReference type="RefSeq" id="WP_354197247.1">
    <property type="nucleotide sequence ID" value="NZ_JBEPML010000013.1"/>
</dbReference>
<evidence type="ECO:0000256" key="4">
    <source>
        <dbReference type="ARBA" id="ARBA00023159"/>
    </source>
</evidence>
<evidence type="ECO:0000259" key="6">
    <source>
        <dbReference type="PROSITE" id="PS50931"/>
    </source>
</evidence>
<dbReference type="Proteomes" id="UP001549076">
    <property type="component" value="Unassembled WGS sequence"/>
</dbReference>
<accession>A0ABV2N4I2</accession>
<keyword evidence="3" id="KW-0238">DNA-binding</keyword>
<dbReference type="Gene3D" id="1.10.10.10">
    <property type="entry name" value="Winged helix-like DNA-binding domain superfamily/Winged helix DNA-binding domain"/>
    <property type="match status" value="1"/>
</dbReference>
<evidence type="ECO:0000256" key="2">
    <source>
        <dbReference type="ARBA" id="ARBA00023015"/>
    </source>
</evidence>
<dbReference type="SUPFAM" id="SSF53850">
    <property type="entry name" value="Periplasmic binding protein-like II"/>
    <property type="match status" value="1"/>
</dbReference>
<dbReference type="Gene3D" id="3.40.190.10">
    <property type="entry name" value="Periplasmic binding protein-like II"/>
    <property type="match status" value="2"/>
</dbReference>
<keyword evidence="5" id="KW-0804">Transcription</keyword>
<dbReference type="EMBL" id="JBEPML010000013">
    <property type="protein sequence ID" value="MET3793377.1"/>
    <property type="molecule type" value="Genomic_DNA"/>
</dbReference>
<dbReference type="InterPro" id="IPR005119">
    <property type="entry name" value="LysR_subst-bd"/>
</dbReference>
<dbReference type="PANTHER" id="PTHR30346">
    <property type="entry name" value="TRANSCRIPTIONAL DUAL REGULATOR HCAR-RELATED"/>
    <property type="match status" value="1"/>
</dbReference>
<gene>
    <name evidence="7" type="ORF">ABID37_003601</name>
</gene>
<keyword evidence="2" id="KW-0805">Transcription regulation</keyword>
<sequence length="306" mass="33514">MIKFTIRQMEYFEALADTQHFGRAAALAGISQPALSAQIAELETRLGVRLFERGGRTAPLTEDARALKPRIDHILSELRAIEATAQRGRPTMEGQFRLGVIPTVAPYLLPRMLPPLRNRFPAFTLELREAVTATLVEETATGRLDAIIAALPLDHPAIMVEPLFEDRFFLAVSVADPAFASPPVPPDNPALERLMLLEEGHCMRDQALAVCDRVRTTAISNYGATSLTTLLQMVAHGQGVTLIPELACSASQAIPELKVVPFAEPAPFRTLGLAWRKSSSRVRECQTLAEIIREVSISAPQLDHPS</sequence>
<dbReference type="SUPFAM" id="SSF46785">
    <property type="entry name" value="Winged helix' DNA-binding domain"/>
    <property type="match status" value="1"/>
</dbReference>
<organism evidence="7 8">
    <name type="scientific">Aquamicrobium terrae</name>
    <dbReference type="NCBI Taxonomy" id="1324945"/>
    <lineage>
        <taxon>Bacteria</taxon>
        <taxon>Pseudomonadati</taxon>
        <taxon>Pseudomonadota</taxon>
        <taxon>Alphaproteobacteria</taxon>
        <taxon>Hyphomicrobiales</taxon>
        <taxon>Phyllobacteriaceae</taxon>
        <taxon>Aquamicrobium</taxon>
    </lineage>
</organism>
<name>A0ABV2N4I2_9HYPH</name>
<dbReference type="CDD" id="cd08411">
    <property type="entry name" value="PBP2_OxyR"/>
    <property type="match status" value="1"/>
</dbReference>